<proteinExistence type="predicted"/>
<feature type="domain" description="C2" evidence="2">
    <location>
        <begin position="214"/>
        <end position="332"/>
    </location>
</feature>
<feature type="domain" description="C2" evidence="2">
    <location>
        <begin position="509"/>
        <end position="633"/>
    </location>
</feature>
<dbReference type="CDD" id="cd08379">
    <property type="entry name" value="C2D_MCTP_PRT_plant"/>
    <property type="match status" value="1"/>
</dbReference>
<protein>
    <recommendedName>
        <fullName evidence="2">C2 domain-containing protein</fullName>
    </recommendedName>
</protein>
<dbReference type="PROSITE" id="PS50004">
    <property type="entry name" value="C2"/>
    <property type="match status" value="4"/>
</dbReference>
<accession>A0ABR2MLT0</accession>
<evidence type="ECO:0000313" key="4">
    <source>
        <dbReference type="Proteomes" id="UP001412067"/>
    </source>
</evidence>
<feature type="domain" description="C2" evidence="2">
    <location>
        <begin position="1"/>
        <end position="115"/>
    </location>
</feature>
<dbReference type="InterPro" id="IPR035892">
    <property type="entry name" value="C2_domain_sf"/>
</dbReference>
<dbReference type="InterPro" id="IPR000008">
    <property type="entry name" value="C2_dom"/>
</dbReference>
<feature type="region of interest" description="Disordered" evidence="1">
    <location>
        <begin position="705"/>
        <end position="734"/>
    </location>
</feature>
<dbReference type="SMART" id="SM00239">
    <property type="entry name" value="C2"/>
    <property type="match status" value="4"/>
</dbReference>
<feature type="region of interest" description="Disordered" evidence="1">
    <location>
        <begin position="461"/>
        <end position="482"/>
    </location>
</feature>
<sequence length="1042" mass="116763">MKVVVEVVDASDLMPKDGLGSANPFVEVELDGQRQRTATKFKDLNPVWNETLVFNLSDPALLPNLTIDVSVYHDRRNSVSHSSDAGNPRSLGRVRISGVSVAPSPSDVQTLRFPLDKRGFFSNIRGDIALRLYAIPDPFSHLRPPPPPPPLKQLPSFSTLIPPLLPLKKRRRLSQLPPCRRPQPPMSHESSSPFLPRRHRVIVPHNLLWSRVGYRGRDKISSTYDLVLPIQFLYVSVVKAGDLPAMDITGSLDPYVEVKLGNYKGITKHLEKTQNPVFNQIFAFSRDCIQANLLEITVKDKDVVKDDFVGRVQLDLSDVPHRADEAFPEAWHSDAHSVGAQNLVHTRSKVYFSPKLCYLRILVIEAQDLVPSDRTRLPDPIIRLQLGHQLRSTRPSPTTRSVNPVWNEEFMFVASEPFDEPLFLTIDNRIDGNKIEPLGQFIFPVLAAPQRTDHSKPIEPRWFNLAKPNSSGGGGDEAEKKKDSKFSSKIHLRIFLDTGYHVLDESTHYSSDLRPTAKNLRKLAIGFLELGILDARNLMPMKAKDGRTTDAYCVAKYGPKWVRTRTLLDTLNPKWHEQYTWEVFDPCTVVTIAVFDNCNLSGNSKEDAKDQRIGKVRIRLSTLEADRVYSHYYSLLALQTSGLKKTGELHLAVRFTCTAWVNMVALYSKPLLPKMHYVQPIPVVQLDLLRHQAMQIVAARLGRAETASPAGDGGVHARRRFPHVEPSPEQGEFLQSHLPPLRHRQHLPVVRQHPQLAKSADHRPRPRALGDPRLLPGADPPDRLPLPVPDRDLELPVPAPAPAAHGHEAVLRRAGPLRRAGRGIRHFSVVEAIGYRQDAVRPTPQRGGAGADCRRRSRNTGRAGAGHSQLEGSPGHGHLHNAVCGDRRLPVHLPHSGDRRDTLPLPPPPPKVPEQDALRPNKKTESQQHDSRISKTSGSSLVEVNWRGSSSRRGLSRPKRTEEKGKTSLVGSTRGIHLRGPLAWYWRFYTVRFERDDPRRELDPLPFTPTVEDPSPSKTEGCCIHPTECGPTETVAFSRANL</sequence>
<dbReference type="Pfam" id="PF00168">
    <property type="entry name" value="C2"/>
    <property type="match status" value="4"/>
</dbReference>
<feature type="compositionally biased region" description="Basic and acidic residues" evidence="1">
    <location>
        <begin position="885"/>
        <end position="902"/>
    </location>
</feature>
<dbReference type="PANTHER" id="PTHR31425">
    <property type="entry name" value="PHOSPHORIBOSYLANTHRANILATE TRANSFERASE ISOFORM 1"/>
    <property type="match status" value="1"/>
</dbReference>
<dbReference type="InterPro" id="IPR047255">
    <property type="entry name" value="C2D_MCTP_PRT_plant"/>
</dbReference>
<dbReference type="InterPro" id="IPR047258">
    <property type="entry name" value="C2C_MCTP_PRT_plant"/>
</dbReference>
<feature type="domain" description="C2" evidence="2">
    <location>
        <begin position="337"/>
        <end position="458"/>
    </location>
</feature>
<gene>
    <name evidence="3" type="ORF">KSP40_PGU019028</name>
</gene>
<evidence type="ECO:0000313" key="3">
    <source>
        <dbReference type="EMBL" id="KAK8965082.1"/>
    </source>
</evidence>
<dbReference type="CDD" id="cd04019">
    <property type="entry name" value="C2C_MCTP_PRT_plant"/>
    <property type="match status" value="1"/>
</dbReference>
<name>A0ABR2MLT0_9ASPA</name>
<dbReference type="Gene3D" id="2.60.40.150">
    <property type="entry name" value="C2 domain"/>
    <property type="match status" value="4"/>
</dbReference>
<evidence type="ECO:0000256" key="1">
    <source>
        <dbReference type="SAM" id="MobiDB-lite"/>
    </source>
</evidence>
<dbReference type="PANTHER" id="PTHR31425:SF22">
    <property type="entry name" value="MULTIPLE C2 DOMAIN AND TRANSMEMBRANE REGION PROTEIN 6"/>
    <property type="match status" value="1"/>
</dbReference>
<feature type="compositionally biased region" description="Basic and acidic residues" evidence="1">
    <location>
        <begin position="913"/>
        <end position="933"/>
    </location>
</feature>
<dbReference type="Proteomes" id="UP001412067">
    <property type="component" value="Unassembled WGS sequence"/>
</dbReference>
<dbReference type="EMBL" id="JBBWWR010000006">
    <property type="protein sequence ID" value="KAK8965082.1"/>
    <property type="molecule type" value="Genomic_DNA"/>
</dbReference>
<dbReference type="SUPFAM" id="SSF49562">
    <property type="entry name" value="C2 domain (Calcium/lipid-binding domain, CaLB)"/>
    <property type="match status" value="4"/>
</dbReference>
<dbReference type="CDD" id="cd04022">
    <property type="entry name" value="C2A_MCTP_PRT_plant"/>
    <property type="match status" value="1"/>
</dbReference>
<dbReference type="InterPro" id="IPR047259">
    <property type="entry name" value="QUIRKY-like"/>
</dbReference>
<feature type="region of interest" description="Disordered" evidence="1">
    <location>
        <begin position="753"/>
        <end position="791"/>
    </location>
</feature>
<feature type="region of interest" description="Disordered" evidence="1">
    <location>
        <begin position="838"/>
        <end position="968"/>
    </location>
</feature>
<organism evidence="3 4">
    <name type="scientific">Platanthera guangdongensis</name>
    <dbReference type="NCBI Taxonomy" id="2320717"/>
    <lineage>
        <taxon>Eukaryota</taxon>
        <taxon>Viridiplantae</taxon>
        <taxon>Streptophyta</taxon>
        <taxon>Embryophyta</taxon>
        <taxon>Tracheophyta</taxon>
        <taxon>Spermatophyta</taxon>
        <taxon>Magnoliopsida</taxon>
        <taxon>Liliopsida</taxon>
        <taxon>Asparagales</taxon>
        <taxon>Orchidaceae</taxon>
        <taxon>Orchidoideae</taxon>
        <taxon>Orchideae</taxon>
        <taxon>Orchidinae</taxon>
        <taxon>Platanthera</taxon>
    </lineage>
</organism>
<evidence type="ECO:0000259" key="2">
    <source>
        <dbReference type="PROSITE" id="PS50004"/>
    </source>
</evidence>
<reference evidence="3 4" key="1">
    <citation type="journal article" date="2022" name="Nat. Plants">
        <title>Genomes of leafy and leafless Platanthera orchids illuminate the evolution of mycoheterotrophy.</title>
        <authorList>
            <person name="Li M.H."/>
            <person name="Liu K.W."/>
            <person name="Li Z."/>
            <person name="Lu H.C."/>
            <person name="Ye Q.L."/>
            <person name="Zhang D."/>
            <person name="Wang J.Y."/>
            <person name="Li Y.F."/>
            <person name="Zhong Z.M."/>
            <person name="Liu X."/>
            <person name="Yu X."/>
            <person name="Liu D.K."/>
            <person name="Tu X.D."/>
            <person name="Liu B."/>
            <person name="Hao Y."/>
            <person name="Liao X.Y."/>
            <person name="Jiang Y.T."/>
            <person name="Sun W.H."/>
            <person name="Chen J."/>
            <person name="Chen Y.Q."/>
            <person name="Ai Y."/>
            <person name="Zhai J.W."/>
            <person name="Wu S.S."/>
            <person name="Zhou Z."/>
            <person name="Hsiao Y.Y."/>
            <person name="Wu W.L."/>
            <person name="Chen Y.Y."/>
            <person name="Lin Y.F."/>
            <person name="Hsu J.L."/>
            <person name="Li C.Y."/>
            <person name="Wang Z.W."/>
            <person name="Zhao X."/>
            <person name="Zhong W.Y."/>
            <person name="Ma X.K."/>
            <person name="Ma L."/>
            <person name="Huang J."/>
            <person name="Chen G.Z."/>
            <person name="Huang M.Z."/>
            <person name="Huang L."/>
            <person name="Peng D.H."/>
            <person name="Luo Y.B."/>
            <person name="Zou S.Q."/>
            <person name="Chen S.P."/>
            <person name="Lan S."/>
            <person name="Tsai W.C."/>
            <person name="Van de Peer Y."/>
            <person name="Liu Z.J."/>
        </authorList>
    </citation>
    <scope>NUCLEOTIDE SEQUENCE [LARGE SCALE GENOMIC DNA]</scope>
    <source>
        <strain evidence="3">Lor288</strain>
    </source>
</reference>
<comment type="caution">
    <text evidence="3">The sequence shown here is derived from an EMBL/GenBank/DDBJ whole genome shotgun (WGS) entry which is preliminary data.</text>
</comment>
<keyword evidence="4" id="KW-1185">Reference proteome</keyword>